<protein>
    <recommendedName>
        <fullName evidence="3">Fibronectin type-III domain-containing protein</fullName>
    </recommendedName>
</protein>
<dbReference type="InterPro" id="IPR013783">
    <property type="entry name" value="Ig-like_fold"/>
</dbReference>
<keyword evidence="2" id="KW-1185">Reference proteome</keyword>
<evidence type="ECO:0000313" key="1">
    <source>
        <dbReference type="EMBL" id="MDR6267929.1"/>
    </source>
</evidence>
<sequence length="157" mass="15897">MTAFRNKLTRRGIAVLALSLAALLGSSALAGYAYWGLRSSSTISVSAGSVETPAVSCTQVGRNEVRISWSGNPGNGVTGYSLVTSSSSGGSNTRNFGPGTTSINDSFSGSGGIIISGSATWTYTVTAAYGSWTSPENSTSARGTGATFLRSATLTCN</sequence>
<dbReference type="Gene3D" id="2.60.40.10">
    <property type="entry name" value="Immunoglobulins"/>
    <property type="match status" value="1"/>
</dbReference>
<evidence type="ECO:0008006" key="3">
    <source>
        <dbReference type="Google" id="ProtNLM"/>
    </source>
</evidence>
<gene>
    <name evidence="1" type="ORF">JOE69_000167</name>
</gene>
<dbReference type="EMBL" id="JAVDQF010000001">
    <property type="protein sequence ID" value="MDR6267929.1"/>
    <property type="molecule type" value="Genomic_DNA"/>
</dbReference>
<reference evidence="1 2" key="1">
    <citation type="submission" date="2023-07" db="EMBL/GenBank/DDBJ databases">
        <title>Sequencing the genomes of 1000 actinobacteria strains.</title>
        <authorList>
            <person name="Klenk H.-P."/>
        </authorList>
    </citation>
    <scope>NUCLEOTIDE SEQUENCE [LARGE SCALE GENOMIC DNA]</scope>
    <source>
        <strain evidence="1 2">DSM 14555</strain>
    </source>
</reference>
<name>A0ABU1J6Y8_9MICC</name>
<organism evidence="1 2">
    <name type="scientific">Arthrobacter russicus</name>
    <dbReference type="NCBI Taxonomy" id="172040"/>
    <lineage>
        <taxon>Bacteria</taxon>
        <taxon>Bacillati</taxon>
        <taxon>Actinomycetota</taxon>
        <taxon>Actinomycetes</taxon>
        <taxon>Micrococcales</taxon>
        <taxon>Micrococcaceae</taxon>
        <taxon>Arthrobacter</taxon>
    </lineage>
</organism>
<proteinExistence type="predicted"/>
<dbReference type="Proteomes" id="UP001185069">
    <property type="component" value="Unassembled WGS sequence"/>
</dbReference>
<evidence type="ECO:0000313" key="2">
    <source>
        <dbReference type="Proteomes" id="UP001185069"/>
    </source>
</evidence>
<comment type="caution">
    <text evidence="1">The sequence shown here is derived from an EMBL/GenBank/DDBJ whole genome shotgun (WGS) entry which is preliminary data.</text>
</comment>
<accession>A0ABU1J6Y8</accession>
<dbReference type="RefSeq" id="WP_309795256.1">
    <property type="nucleotide sequence ID" value="NZ_BAAAHY010000006.1"/>
</dbReference>